<dbReference type="GO" id="GO:1990845">
    <property type="term" value="P:adaptive thermogenesis"/>
    <property type="evidence" value="ECO:0007669"/>
    <property type="project" value="UniProtKB-ARBA"/>
</dbReference>
<evidence type="ECO:0000256" key="6">
    <source>
        <dbReference type="PIRSR" id="PIRSR037217-1"/>
    </source>
</evidence>
<keyword evidence="2" id="KW-0645">Protease</keyword>
<dbReference type="Gene3D" id="3.30.70.360">
    <property type="match status" value="1"/>
</dbReference>
<dbReference type="InterPro" id="IPR011650">
    <property type="entry name" value="Peptidase_M20_dimer"/>
</dbReference>
<evidence type="ECO:0000256" key="1">
    <source>
        <dbReference type="ARBA" id="ARBA00006247"/>
    </source>
</evidence>
<dbReference type="InterPro" id="IPR047177">
    <property type="entry name" value="Pept_M20A"/>
</dbReference>
<dbReference type="PANTHER" id="PTHR45962:SF1">
    <property type="entry name" value="N-FATTY-ACYL-AMINO ACID SYNTHASE_HYDROLASE PM20D1"/>
    <property type="match status" value="1"/>
</dbReference>
<dbReference type="GO" id="GO:0051603">
    <property type="term" value="P:proteolysis involved in protein catabolic process"/>
    <property type="evidence" value="ECO:0007669"/>
    <property type="project" value="TreeGrafter"/>
</dbReference>
<feature type="binding site" evidence="7">
    <location>
        <position position="494"/>
    </location>
    <ligand>
        <name>Zn(2+)</name>
        <dbReference type="ChEBI" id="CHEBI:29105"/>
        <label>1</label>
    </ligand>
</feature>
<dbReference type="STRING" id="1149755.A0A2J6S8Q6"/>
<dbReference type="InterPro" id="IPR036264">
    <property type="entry name" value="Bact_exopeptidase_dim_dom"/>
</dbReference>
<dbReference type="GO" id="GO:0043604">
    <property type="term" value="P:amide biosynthetic process"/>
    <property type="evidence" value="ECO:0007669"/>
    <property type="project" value="UniProtKB-ARBA"/>
</dbReference>
<evidence type="ECO:0000313" key="10">
    <source>
        <dbReference type="Proteomes" id="UP000235786"/>
    </source>
</evidence>
<dbReference type="InterPro" id="IPR001261">
    <property type="entry name" value="ArgE/DapE_CS"/>
</dbReference>
<dbReference type="Pfam" id="PF01546">
    <property type="entry name" value="Peptidase_M20"/>
    <property type="match status" value="1"/>
</dbReference>
<feature type="binding site" evidence="7">
    <location>
        <position position="218"/>
    </location>
    <ligand>
        <name>Zn(2+)</name>
        <dbReference type="ChEBI" id="CHEBI:29105"/>
        <label>2</label>
    </ligand>
</feature>
<feature type="binding site" evidence="7">
    <location>
        <position position="120"/>
    </location>
    <ligand>
        <name>Zn(2+)</name>
        <dbReference type="ChEBI" id="CHEBI:29105"/>
        <label>2</label>
    </ligand>
</feature>
<dbReference type="GO" id="GO:0006629">
    <property type="term" value="P:lipid metabolic process"/>
    <property type="evidence" value="ECO:0007669"/>
    <property type="project" value="UniProtKB-ARBA"/>
</dbReference>
<gene>
    <name evidence="9" type="ORF">L207DRAFT_416141</name>
</gene>
<dbReference type="SUPFAM" id="SSF53187">
    <property type="entry name" value="Zn-dependent exopeptidases"/>
    <property type="match status" value="1"/>
</dbReference>
<dbReference type="InterPro" id="IPR002933">
    <property type="entry name" value="Peptidase_M20"/>
</dbReference>
<dbReference type="CDD" id="cd05674">
    <property type="entry name" value="M20_yscS"/>
    <property type="match status" value="1"/>
</dbReference>
<dbReference type="InterPro" id="IPR017141">
    <property type="entry name" value="Pept_M20_carboxypep"/>
</dbReference>
<sequence length="525" mass="58228">MFPKSHVNYAEKCAQPAALFPQKNAELDKALEFISSQSFKNATIERLSGAVKIKTETFDDLGRIGVDRRWEVFYNFHDYLKTSFPLVHERLLVEKINTHGLLYTWQGSRAELKPTVLLAHQDTVPVPSDTIAAWKYPPWSGAYDGKYIWGRGSSDCKNQLIATLETVELLLEAEFKPKRTILLSFGFDEETFGYHGAGNLSEFIHKRYGNDGLAVIIDEGAGFENAWGTTFAKPGAAEKGSANVAITVRSPGGHSSIPPDHTSIGILSELITSIEATQYPTRLYDENPYFTQLQCGAAYSPEFDPKLKKLLSERLRSHNTCTAKTDNLAVEAAKQGLEIKYLLQTSQAVDIISGGVKINALPERAQALVNHRVNVGETAQVVFDRLAELASVVAQKYDLHLHAFDDIEEPFSIILSHGNYLDPAPVTPSDSLAESPFSVLAGTVKAVYGEDVIVTPGIMTGNTDTRFFWHLTKHIFRFAPGYDAEDSQGLGSIHTVNERVSVINHINSVKWFTLFLRNADEAEFE</sequence>
<dbReference type="Gene3D" id="1.10.150.900">
    <property type="match status" value="1"/>
</dbReference>
<protein>
    <submittedName>
        <fullName evidence="9">Carboxypeptidase S</fullName>
    </submittedName>
</protein>
<evidence type="ECO:0000256" key="7">
    <source>
        <dbReference type="PIRSR" id="PIRSR037217-2"/>
    </source>
</evidence>
<comment type="similarity">
    <text evidence="1">Belongs to the peptidase M20A family.</text>
</comment>
<dbReference type="SUPFAM" id="SSF55031">
    <property type="entry name" value="Bacterial exopeptidase dimerisation domain"/>
    <property type="match status" value="1"/>
</dbReference>
<name>A0A2J6S8Q6_HYAVF</name>
<dbReference type="GO" id="GO:0016810">
    <property type="term" value="F:hydrolase activity, acting on carbon-nitrogen (but not peptide) bonds"/>
    <property type="evidence" value="ECO:0007669"/>
    <property type="project" value="UniProtKB-ARBA"/>
</dbReference>
<evidence type="ECO:0000256" key="4">
    <source>
        <dbReference type="ARBA" id="ARBA00022801"/>
    </source>
</evidence>
<dbReference type="PROSITE" id="PS00759">
    <property type="entry name" value="ARGE_DAPE_CPG2_2"/>
    <property type="match status" value="1"/>
</dbReference>
<dbReference type="GO" id="GO:0046872">
    <property type="term" value="F:metal ion binding"/>
    <property type="evidence" value="ECO:0007669"/>
    <property type="project" value="UniProtKB-KW"/>
</dbReference>
<evidence type="ECO:0000313" key="9">
    <source>
        <dbReference type="EMBL" id="PMD47145.1"/>
    </source>
</evidence>
<dbReference type="Gene3D" id="3.40.630.10">
    <property type="entry name" value="Zn peptidases"/>
    <property type="match status" value="1"/>
</dbReference>
<evidence type="ECO:0000256" key="2">
    <source>
        <dbReference type="ARBA" id="ARBA00022670"/>
    </source>
</evidence>
<feature type="binding site" evidence="7">
    <location>
        <position position="155"/>
    </location>
    <ligand>
        <name>Zn(2+)</name>
        <dbReference type="ChEBI" id="CHEBI:29105"/>
        <label>1</label>
    </ligand>
</feature>
<accession>A0A2J6S8Q6</accession>
<evidence type="ECO:0000256" key="5">
    <source>
        <dbReference type="ARBA" id="ARBA00022833"/>
    </source>
</evidence>
<dbReference type="GO" id="GO:0006520">
    <property type="term" value="P:amino acid metabolic process"/>
    <property type="evidence" value="ECO:0007669"/>
    <property type="project" value="UniProtKB-ARBA"/>
</dbReference>
<dbReference type="Pfam" id="PF07687">
    <property type="entry name" value="M20_dimer"/>
    <property type="match status" value="1"/>
</dbReference>
<keyword evidence="5 7" id="KW-0862">Zinc</keyword>
<keyword evidence="10" id="KW-1185">Reference proteome</keyword>
<feature type="binding site" evidence="7">
    <location>
        <position position="155"/>
    </location>
    <ligand>
        <name>Zn(2+)</name>
        <dbReference type="ChEBI" id="CHEBI:29105"/>
        <label>2</label>
    </ligand>
</feature>
<dbReference type="AlphaFoldDB" id="A0A2J6S8Q6"/>
<dbReference type="GO" id="GO:0043605">
    <property type="term" value="P:amide catabolic process"/>
    <property type="evidence" value="ECO:0007669"/>
    <property type="project" value="UniProtKB-ARBA"/>
</dbReference>
<reference evidence="9 10" key="1">
    <citation type="submission" date="2016-04" db="EMBL/GenBank/DDBJ databases">
        <title>A degradative enzymes factory behind the ericoid mycorrhizal symbiosis.</title>
        <authorList>
            <consortium name="DOE Joint Genome Institute"/>
            <person name="Martino E."/>
            <person name="Morin E."/>
            <person name="Grelet G."/>
            <person name="Kuo A."/>
            <person name="Kohler A."/>
            <person name="Daghino S."/>
            <person name="Barry K."/>
            <person name="Choi C."/>
            <person name="Cichocki N."/>
            <person name="Clum A."/>
            <person name="Copeland A."/>
            <person name="Hainaut M."/>
            <person name="Haridas S."/>
            <person name="Labutti K."/>
            <person name="Lindquist E."/>
            <person name="Lipzen A."/>
            <person name="Khouja H.-R."/>
            <person name="Murat C."/>
            <person name="Ohm R."/>
            <person name="Olson A."/>
            <person name="Spatafora J."/>
            <person name="Veneault-Fourrey C."/>
            <person name="Henrissat B."/>
            <person name="Grigoriev I."/>
            <person name="Martin F."/>
            <person name="Perotto S."/>
        </authorList>
    </citation>
    <scope>NUCLEOTIDE SEQUENCE [LARGE SCALE GENOMIC DNA]</scope>
    <source>
        <strain evidence="9 10">F</strain>
    </source>
</reference>
<dbReference type="GO" id="GO:0005576">
    <property type="term" value="C:extracellular region"/>
    <property type="evidence" value="ECO:0007669"/>
    <property type="project" value="UniProtKB-ARBA"/>
</dbReference>
<keyword evidence="3 7" id="KW-0479">Metal-binding</keyword>
<dbReference type="GO" id="GO:0004181">
    <property type="term" value="F:metallocarboxypeptidase activity"/>
    <property type="evidence" value="ECO:0007669"/>
    <property type="project" value="InterPro"/>
</dbReference>
<dbReference type="PIRSF" id="PIRSF037217">
    <property type="entry name" value="Carboxypeptidase_S"/>
    <property type="match status" value="1"/>
</dbReference>
<dbReference type="EMBL" id="KZ613938">
    <property type="protein sequence ID" value="PMD47145.1"/>
    <property type="molecule type" value="Genomic_DNA"/>
</dbReference>
<evidence type="ECO:0000256" key="3">
    <source>
        <dbReference type="ARBA" id="ARBA00022723"/>
    </source>
</evidence>
<feature type="active site" description="Proton acceptor" evidence="6">
    <location>
        <position position="189"/>
    </location>
</feature>
<dbReference type="PANTHER" id="PTHR45962">
    <property type="entry name" value="N-FATTY-ACYL-AMINO ACID SYNTHASE/HYDROLASE PM20D1"/>
    <property type="match status" value="1"/>
</dbReference>
<dbReference type="GO" id="GO:0000328">
    <property type="term" value="C:fungal-type vacuole lumen"/>
    <property type="evidence" value="ECO:0007669"/>
    <property type="project" value="TreeGrafter"/>
</dbReference>
<dbReference type="OrthoDB" id="3064516at2759"/>
<feature type="active site" evidence="6">
    <location>
        <position position="122"/>
    </location>
</feature>
<proteinExistence type="inferred from homology"/>
<keyword evidence="4" id="KW-0378">Hydrolase</keyword>
<feature type="domain" description="Peptidase M20 dimerisation" evidence="8">
    <location>
        <begin position="237"/>
        <end position="397"/>
    </location>
</feature>
<dbReference type="Proteomes" id="UP000235786">
    <property type="component" value="Unassembled WGS sequence"/>
</dbReference>
<evidence type="ECO:0000259" key="8">
    <source>
        <dbReference type="Pfam" id="PF07687"/>
    </source>
</evidence>
<keyword evidence="9" id="KW-0121">Carboxypeptidase</keyword>
<organism evidence="9 10">
    <name type="scientific">Hyaloscypha variabilis (strain UAMH 11265 / GT02V1 / F)</name>
    <name type="common">Meliniomyces variabilis</name>
    <dbReference type="NCBI Taxonomy" id="1149755"/>
    <lineage>
        <taxon>Eukaryota</taxon>
        <taxon>Fungi</taxon>
        <taxon>Dikarya</taxon>
        <taxon>Ascomycota</taxon>
        <taxon>Pezizomycotina</taxon>
        <taxon>Leotiomycetes</taxon>
        <taxon>Helotiales</taxon>
        <taxon>Hyaloscyphaceae</taxon>
        <taxon>Hyaloscypha</taxon>
        <taxon>Hyaloscypha variabilis</taxon>
    </lineage>
</organism>
<feature type="binding site" evidence="7">
    <location>
        <position position="190"/>
    </location>
    <ligand>
        <name>Zn(2+)</name>
        <dbReference type="ChEBI" id="CHEBI:29105"/>
        <label>1</label>
    </ligand>
</feature>
<dbReference type="FunFam" id="1.10.150.900:FF:000003">
    <property type="entry name" value="N-fatty-acyl-amino acid synthase/hydrolase PM20D1"/>
    <property type="match status" value="1"/>
</dbReference>
<dbReference type="FunFam" id="3.40.630.10:FF:000027">
    <property type="entry name" value="N-fatty-acyl-amino acid synthase/hydrolase PM20D1"/>
    <property type="match status" value="1"/>
</dbReference>